<keyword evidence="2" id="KW-1133">Transmembrane helix</keyword>
<evidence type="ECO:0000313" key="3">
    <source>
        <dbReference type="EMBL" id="OGE49754.1"/>
    </source>
</evidence>
<dbReference type="EMBL" id="LXJU01000020">
    <property type="protein sequence ID" value="OGE49754.1"/>
    <property type="molecule type" value="Genomic_DNA"/>
</dbReference>
<dbReference type="RefSeq" id="XP_022485205.1">
    <property type="nucleotide sequence ID" value="XM_022634979.1"/>
</dbReference>
<keyword evidence="2" id="KW-0472">Membrane</keyword>
<proteinExistence type="predicted"/>
<name>A0A1F5L958_PENAI</name>
<evidence type="ECO:0000256" key="2">
    <source>
        <dbReference type="SAM" id="Phobius"/>
    </source>
</evidence>
<evidence type="ECO:0000313" key="4">
    <source>
        <dbReference type="Proteomes" id="UP000177622"/>
    </source>
</evidence>
<accession>A0A1F5L958</accession>
<dbReference type="Proteomes" id="UP000177622">
    <property type="component" value="Unassembled WGS sequence"/>
</dbReference>
<gene>
    <name evidence="3" type="ORF">PENARI_c020G03831</name>
</gene>
<evidence type="ECO:0000256" key="1">
    <source>
        <dbReference type="SAM" id="MobiDB-lite"/>
    </source>
</evidence>
<sequence length="96" mass="10667">MVPFNTNSVKPQGPDTLSTRLIVLATVEEPSEETTRDQKLQLVLDISIAALVIGMHIHVSMHGLDLIFRTRAKTKAMTPTHPKQESTINVPFIPPR</sequence>
<keyword evidence="4" id="KW-1185">Reference proteome</keyword>
<keyword evidence="2" id="KW-0812">Transmembrane</keyword>
<feature type="region of interest" description="Disordered" evidence="1">
    <location>
        <begin position="76"/>
        <end position="96"/>
    </location>
</feature>
<dbReference type="GeneID" id="34579713"/>
<comment type="caution">
    <text evidence="3">The sequence shown here is derived from an EMBL/GenBank/DDBJ whole genome shotgun (WGS) entry which is preliminary data.</text>
</comment>
<feature type="transmembrane region" description="Helical" evidence="2">
    <location>
        <begin position="46"/>
        <end position="68"/>
    </location>
</feature>
<reference evidence="3 4" key="1">
    <citation type="journal article" date="2016" name="Sci. Rep.">
        <title>Penicillium arizonense, a new, genome sequenced fungal species, reveals a high chemical diversity in secreted metabolites.</title>
        <authorList>
            <person name="Grijseels S."/>
            <person name="Nielsen J.C."/>
            <person name="Randelovic M."/>
            <person name="Nielsen J."/>
            <person name="Nielsen K.F."/>
            <person name="Workman M."/>
            <person name="Frisvad J.C."/>
        </authorList>
    </citation>
    <scope>NUCLEOTIDE SEQUENCE [LARGE SCALE GENOMIC DNA]</scope>
    <source>
        <strain evidence="3 4">CBS 141311</strain>
    </source>
</reference>
<organism evidence="3 4">
    <name type="scientific">Penicillium arizonense</name>
    <dbReference type="NCBI Taxonomy" id="1835702"/>
    <lineage>
        <taxon>Eukaryota</taxon>
        <taxon>Fungi</taxon>
        <taxon>Dikarya</taxon>
        <taxon>Ascomycota</taxon>
        <taxon>Pezizomycotina</taxon>
        <taxon>Eurotiomycetes</taxon>
        <taxon>Eurotiomycetidae</taxon>
        <taxon>Eurotiales</taxon>
        <taxon>Aspergillaceae</taxon>
        <taxon>Penicillium</taxon>
    </lineage>
</organism>
<protein>
    <submittedName>
        <fullName evidence="3">Uncharacterized protein</fullName>
    </submittedName>
</protein>
<dbReference type="AlphaFoldDB" id="A0A1F5L958"/>